<keyword evidence="1" id="KW-1133">Transmembrane helix</keyword>
<reference evidence="2 3" key="1">
    <citation type="submission" date="2019-07" db="EMBL/GenBank/DDBJ databases">
        <title>Genomic Encyclopedia of Archaeal and Bacterial Type Strains, Phase II (KMG-II): from individual species to whole genera.</title>
        <authorList>
            <person name="Goeker M."/>
        </authorList>
    </citation>
    <scope>NUCLEOTIDE SEQUENCE [LARGE SCALE GENOMIC DNA]</scope>
    <source>
        <strain evidence="2 3">DSM 17527</strain>
    </source>
</reference>
<gene>
    <name evidence="2" type="ORF">BD809_10959</name>
</gene>
<sequence>MILKFILENLLLIHTGTLIARIKSSLLLSVFASPFAMLGDAMFKWFEFNIVYVQFVFGAIIIDHILGSYIHKFIKNDFSILENIKGLMIKCVLVVTVGYLNEGFLHILGKDGTLGIYLVVILKLMVFVYPAGSAWTNSSIITNGKFPPISWTKRINLFNKNLDIKDFQKKDDENNI</sequence>
<name>A0A5S5BWR5_9FLAO</name>
<protein>
    <recommendedName>
        <fullName evidence="4">Bacteriophage holin family protein</fullName>
    </recommendedName>
</protein>
<dbReference type="RefSeq" id="WP_148783372.1">
    <property type="nucleotide sequence ID" value="NZ_VNHU01000009.1"/>
</dbReference>
<feature type="transmembrane region" description="Helical" evidence="1">
    <location>
        <begin position="114"/>
        <end position="135"/>
    </location>
</feature>
<dbReference type="Proteomes" id="UP000324376">
    <property type="component" value="Unassembled WGS sequence"/>
</dbReference>
<evidence type="ECO:0008006" key="4">
    <source>
        <dbReference type="Google" id="ProtNLM"/>
    </source>
</evidence>
<comment type="caution">
    <text evidence="2">The sequence shown here is derived from an EMBL/GenBank/DDBJ whole genome shotgun (WGS) entry which is preliminary data.</text>
</comment>
<accession>A0A5S5BWR5</accession>
<keyword evidence="3" id="KW-1185">Reference proteome</keyword>
<dbReference type="EMBL" id="VNHU01000009">
    <property type="protein sequence ID" value="TYP71477.1"/>
    <property type="molecule type" value="Genomic_DNA"/>
</dbReference>
<dbReference type="OrthoDB" id="1251922at2"/>
<organism evidence="2 3">
    <name type="scientific">Aquimarina intermedia</name>
    <dbReference type="NCBI Taxonomy" id="350814"/>
    <lineage>
        <taxon>Bacteria</taxon>
        <taxon>Pseudomonadati</taxon>
        <taxon>Bacteroidota</taxon>
        <taxon>Flavobacteriia</taxon>
        <taxon>Flavobacteriales</taxon>
        <taxon>Flavobacteriaceae</taxon>
        <taxon>Aquimarina</taxon>
    </lineage>
</organism>
<keyword evidence="1" id="KW-0812">Transmembrane</keyword>
<proteinExistence type="predicted"/>
<evidence type="ECO:0000313" key="2">
    <source>
        <dbReference type="EMBL" id="TYP71477.1"/>
    </source>
</evidence>
<evidence type="ECO:0000256" key="1">
    <source>
        <dbReference type="SAM" id="Phobius"/>
    </source>
</evidence>
<keyword evidence="1" id="KW-0472">Membrane</keyword>
<dbReference type="AlphaFoldDB" id="A0A5S5BWR5"/>
<evidence type="ECO:0000313" key="3">
    <source>
        <dbReference type="Proteomes" id="UP000324376"/>
    </source>
</evidence>
<feature type="transmembrane region" description="Helical" evidence="1">
    <location>
        <begin position="48"/>
        <end position="66"/>
    </location>
</feature>